<protein>
    <submittedName>
        <fullName evidence="1">Uncharacterized protein</fullName>
    </submittedName>
</protein>
<gene>
    <name evidence="1" type="ORF">CS009_04850</name>
</gene>
<reference evidence="1 2" key="1">
    <citation type="submission" date="2017-10" db="EMBL/GenBank/DDBJ databases">
        <title>Whole-genome sequence of three Streptococcus macedonicus strains isolated from Italian cheeses of the Veneto region.</title>
        <authorList>
            <person name="Treu L."/>
            <person name="De Diego-Diaz B."/>
            <person name="Papadimitriou K."/>
            <person name="Tsakalidou E."/>
            <person name="Corich V."/>
            <person name="Giacomini A."/>
        </authorList>
    </citation>
    <scope>NUCLEOTIDE SEQUENCE [LARGE SCALE GENOMIC DNA]</scope>
    <source>
        <strain evidence="1 2">19AS</strain>
    </source>
</reference>
<sequence>MMTVSSRQSRTPLDFLKKLIRCLQWFLMWFDSTCRYTQNILKWNRGGVNHFFLQNKLVYPLVSLLGGLLAKQTEIFRNEVFLKSFCKKLKQFISRL</sequence>
<dbReference type="EMBL" id="PEBN01000022">
    <property type="protein sequence ID" value="PHV57666.1"/>
    <property type="molecule type" value="Genomic_DNA"/>
</dbReference>
<proteinExistence type="predicted"/>
<accession>A0AAP8FYX3</accession>
<organism evidence="1 2">
    <name type="scientific">Streptococcus macedonicus</name>
    <name type="common">Streptococcus gallolyticus macedonicus</name>
    <dbReference type="NCBI Taxonomy" id="59310"/>
    <lineage>
        <taxon>Bacteria</taxon>
        <taxon>Bacillati</taxon>
        <taxon>Bacillota</taxon>
        <taxon>Bacilli</taxon>
        <taxon>Lactobacillales</taxon>
        <taxon>Streptococcaceae</taxon>
        <taxon>Streptococcus</taxon>
    </lineage>
</organism>
<evidence type="ECO:0000313" key="2">
    <source>
        <dbReference type="Proteomes" id="UP000221763"/>
    </source>
</evidence>
<evidence type="ECO:0000313" key="1">
    <source>
        <dbReference type="EMBL" id="PHV57666.1"/>
    </source>
</evidence>
<dbReference type="Proteomes" id="UP000221763">
    <property type="component" value="Unassembled WGS sequence"/>
</dbReference>
<dbReference type="AlphaFoldDB" id="A0AAP8FYX3"/>
<comment type="caution">
    <text evidence="1">The sequence shown here is derived from an EMBL/GenBank/DDBJ whole genome shotgun (WGS) entry which is preliminary data.</text>
</comment>
<name>A0AAP8FYX3_STRMC</name>